<evidence type="ECO:0000313" key="3">
    <source>
        <dbReference type="Proteomes" id="UP000257109"/>
    </source>
</evidence>
<reference evidence="2" key="1">
    <citation type="submission" date="2018-05" db="EMBL/GenBank/DDBJ databases">
        <title>Draft genome of Mucuna pruriens seed.</title>
        <authorList>
            <person name="Nnadi N.E."/>
            <person name="Vos R."/>
            <person name="Hasami M.H."/>
            <person name="Devisetty U.K."/>
            <person name="Aguiy J.C."/>
        </authorList>
    </citation>
    <scope>NUCLEOTIDE SEQUENCE [LARGE SCALE GENOMIC DNA]</scope>
    <source>
        <strain evidence="2">JCA_2017</strain>
    </source>
</reference>
<proteinExistence type="predicted"/>
<sequence>MKKIRGRKKEMGGGAPSGVMSTTQETPFRLTFNIVAVILVEVEEPSSRTTVFHQAKNEDEIRTNLDLL</sequence>
<organism evidence="2 3">
    <name type="scientific">Mucuna pruriens</name>
    <name type="common">Velvet bean</name>
    <name type="synonym">Dolichos pruriens</name>
    <dbReference type="NCBI Taxonomy" id="157652"/>
    <lineage>
        <taxon>Eukaryota</taxon>
        <taxon>Viridiplantae</taxon>
        <taxon>Streptophyta</taxon>
        <taxon>Embryophyta</taxon>
        <taxon>Tracheophyta</taxon>
        <taxon>Spermatophyta</taxon>
        <taxon>Magnoliopsida</taxon>
        <taxon>eudicotyledons</taxon>
        <taxon>Gunneridae</taxon>
        <taxon>Pentapetalae</taxon>
        <taxon>rosids</taxon>
        <taxon>fabids</taxon>
        <taxon>Fabales</taxon>
        <taxon>Fabaceae</taxon>
        <taxon>Papilionoideae</taxon>
        <taxon>50 kb inversion clade</taxon>
        <taxon>NPAAA clade</taxon>
        <taxon>indigoferoid/millettioid clade</taxon>
        <taxon>Phaseoleae</taxon>
        <taxon>Mucuna</taxon>
    </lineage>
</organism>
<evidence type="ECO:0000256" key="1">
    <source>
        <dbReference type="SAM" id="MobiDB-lite"/>
    </source>
</evidence>
<accession>A0A371EJ85</accession>
<evidence type="ECO:0000313" key="2">
    <source>
        <dbReference type="EMBL" id="RDX66113.1"/>
    </source>
</evidence>
<dbReference type="EMBL" id="QJKJ01013587">
    <property type="protein sequence ID" value="RDX66113.1"/>
    <property type="molecule type" value="Genomic_DNA"/>
</dbReference>
<dbReference type="OrthoDB" id="1433117at2759"/>
<comment type="caution">
    <text evidence="2">The sequence shown here is derived from an EMBL/GenBank/DDBJ whole genome shotgun (WGS) entry which is preliminary data.</text>
</comment>
<protein>
    <submittedName>
        <fullName evidence="2">Uncharacterized protein</fullName>
    </submittedName>
</protein>
<feature type="non-terminal residue" evidence="2">
    <location>
        <position position="1"/>
    </location>
</feature>
<dbReference type="Proteomes" id="UP000257109">
    <property type="component" value="Unassembled WGS sequence"/>
</dbReference>
<gene>
    <name evidence="2" type="ORF">CR513_55160</name>
</gene>
<feature type="region of interest" description="Disordered" evidence="1">
    <location>
        <begin position="1"/>
        <end position="22"/>
    </location>
</feature>
<name>A0A371EJ85_MUCPR</name>
<keyword evidence="3" id="KW-1185">Reference proteome</keyword>
<dbReference type="AlphaFoldDB" id="A0A371EJ85"/>